<dbReference type="PANTHER" id="PTHR34473:SF3">
    <property type="entry name" value="TRANSMEMBRANE PROTEIN-RELATED"/>
    <property type="match status" value="1"/>
</dbReference>
<dbReference type="Proteomes" id="UP001595923">
    <property type="component" value="Unassembled WGS sequence"/>
</dbReference>
<evidence type="ECO:0000256" key="1">
    <source>
        <dbReference type="SAM" id="Phobius"/>
    </source>
</evidence>
<feature type="transmembrane region" description="Helical" evidence="1">
    <location>
        <begin position="21"/>
        <end position="46"/>
    </location>
</feature>
<name>A0ABV9E3J0_9ACTN</name>
<feature type="domain" description="YdbS-like PH" evidence="2">
    <location>
        <begin position="82"/>
        <end position="159"/>
    </location>
</feature>
<comment type="caution">
    <text evidence="3">The sequence shown here is derived from an EMBL/GenBank/DDBJ whole genome shotgun (WGS) entry which is preliminary data.</text>
</comment>
<keyword evidence="1" id="KW-0472">Membrane</keyword>
<keyword evidence="4" id="KW-1185">Reference proteome</keyword>
<dbReference type="RefSeq" id="WP_378578242.1">
    <property type="nucleotide sequence ID" value="NZ_JBHSFQ010000028.1"/>
</dbReference>
<accession>A0ABV9E3J0</accession>
<feature type="transmembrane region" description="Helical" evidence="1">
    <location>
        <begin position="58"/>
        <end position="77"/>
    </location>
</feature>
<evidence type="ECO:0000313" key="4">
    <source>
        <dbReference type="Proteomes" id="UP001595923"/>
    </source>
</evidence>
<reference evidence="4" key="1">
    <citation type="journal article" date="2019" name="Int. J. Syst. Evol. Microbiol.">
        <title>The Global Catalogue of Microorganisms (GCM) 10K type strain sequencing project: providing services to taxonomists for standard genome sequencing and annotation.</title>
        <authorList>
            <consortium name="The Broad Institute Genomics Platform"/>
            <consortium name="The Broad Institute Genome Sequencing Center for Infectious Disease"/>
            <person name="Wu L."/>
            <person name="Ma J."/>
        </authorList>
    </citation>
    <scope>NUCLEOTIDE SEQUENCE [LARGE SCALE GENOMIC DNA]</scope>
    <source>
        <strain evidence="4">XZYJ18</strain>
    </source>
</reference>
<proteinExistence type="predicted"/>
<dbReference type="EMBL" id="JBHSFQ010000028">
    <property type="protein sequence ID" value="MFC4564795.1"/>
    <property type="molecule type" value="Genomic_DNA"/>
</dbReference>
<protein>
    <submittedName>
        <fullName evidence="3">PH domain-containing protein</fullName>
    </submittedName>
</protein>
<organism evidence="3 4">
    <name type="scientific">Nocardiopsis mangrovi</name>
    <dbReference type="NCBI Taxonomy" id="1179818"/>
    <lineage>
        <taxon>Bacteria</taxon>
        <taxon>Bacillati</taxon>
        <taxon>Actinomycetota</taxon>
        <taxon>Actinomycetes</taxon>
        <taxon>Streptosporangiales</taxon>
        <taxon>Nocardiopsidaceae</taxon>
        <taxon>Nocardiopsis</taxon>
    </lineage>
</organism>
<dbReference type="Pfam" id="PF03703">
    <property type="entry name" value="bPH_2"/>
    <property type="match status" value="1"/>
</dbReference>
<dbReference type="PANTHER" id="PTHR34473">
    <property type="entry name" value="UPF0699 TRANSMEMBRANE PROTEIN YDBS"/>
    <property type="match status" value="1"/>
</dbReference>
<keyword evidence="1" id="KW-0812">Transmembrane</keyword>
<sequence length="172" mass="19275">MTTTRIRPPENRVSPRAVPMWTLQTALGVVVLAAVLSGAAWGATALDWDWIPQVVRRYAWAVPAVYGIYGIAEIVVAPRWRYRVHRWEITADVIYTRTGWLSRKWQLVPVSRIQTVDHSQGWLERLFKVATLEVQTASHAGSSTIAGLAADDAQRISEELAERAAELRDDAT</sequence>
<evidence type="ECO:0000313" key="3">
    <source>
        <dbReference type="EMBL" id="MFC4564795.1"/>
    </source>
</evidence>
<dbReference type="InterPro" id="IPR005182">
    <property type="entry name" value="YdbS-like_PH"/>
</dbReference>
<keyword evidence="1" id="KW-1133">Transmembrane helix</keyword>
<evidence type="ECO:0000259" key="2">
    <source>
        <dbReference type="Pfam" id="PF03703"/>
    </source>
</evidence>
<gene>
    <name evidence="3" type="ORF">ACFO4E_23295</name>
</gene>